<sequence>MATKTTSTREQILSLLKRERQLTVSAIAHELDITEMAVRRHLNTLERDDIVETTLLRQAMGRPTNVYQLSHSGQEMFPRDYATLAIELLKNLEELDGATKVKALFDMRTERIKKKYEKRMFLKDFQEKLYEIARLQNENGFMAEVTEEPDGTYVLKQFNCPIAEVAKEFPVVCECEKNLLTELLNAEVQVINCMATGQDGHCYYKISPK</sequence>
<dbReference type="InterPro" id="IPR001034">
    <property type="entry name" value="DeoR_HTH"/>
</dbReference>
<organism evidence="5 6">
    <name type="scientific">Evansella alkalicola</name>
    <dbReference type="NCBI Taxonomy" id="745819"/>
    <lineage>
        <taxon>Bacteria</taxon>
        <taxon>Bacillati</taxon>
        <taxon>Bacillota</taxon>
        <taxon>Bacilli</taxon>
        <taxon>Bacillales</taxon>
        <taxon>Bacillaceae</taxon>
        <taxon>Evansella</taxon>
    </lineage>
</organism>
<name>A0ABS6JUF5_9BACI</name>
<dbReference type="PANTHER" id="PTHR38600">
    <property type="entry name" value="TRANSCRIPTIONAL REGULATORY PROTEIN"/>
    <property type="match status" value="1"/>
</dbReference>
<dbReference type="Proteomes" id="UP000790580">
    <property type="component" value="Unassembled WGS sequence"/>
</dbReference>
<dbReference type="InterPro" id="IPR011991">
    <property type="entry name" value="ArsR-like_HTH"/>
</dbReference>
<keyword evidence="3" id="KW-0804">Transcription</keyword>
<dbReference type="Gene3D" id="1.10.10.10">
    <property type="entry name" value="Winged helix-like DNA-binding domain superfamily/Winged helix DNA-binding domain"/>
    <property type="match status" value="1"/>
</dbReference>
<evidence type="ECO:0000256" key="3">
    <source>
        <dbReference type="ARBA" id="ARBA00023163"/>
    </source>
</evidence>
<dbReference type="Pfam" id="PF01022">
    <property type="entry name" value="HTH_5"/>
    <property type="match status" value="1"/>
</dbReference>
<dbReference type="InterPro" id="IPR036388">
    <property type="entry name" value="WH-like_DNA-bd_sf"/>
</dbReference>
<evidence type="ECO:0000256" key="2">
    <source>
        <dbReference type="ARBA" id="ARBA00023125"/>
    </source>
</evidence>
<keyword evidence="1" id="KW-0805">Transcription regulation</keyword>
<dbReference type="InterPro" id="IPR036390">
    <property type="entry name" value="WH_DNA-bd_sf"/>
</dbReference>
<evidence type="ECO:0000313" key="6">
    <source>
        <dbReference type="Proteomes" id="UP000790580"/>
    </source>
</evidence>
<dbReference type="PANTHER" id="PTHR38600:SF2">
    <property type="entry name" value="SLL0088 PROTEIN"/>
    <property type="match status" value="1"/>
</dbReference>
<evidence type="ECO:0000259" key="4">
    <source>
        <dbReference type="PROSITE" id="PS51000"/>
    </source>
</evidence>
<keyword evidence="6" id="KW-1185">Reference proteome</keyword>
<dbReference type="InterPro" id="IPR001845">
    <property type="entry name" value="HTH_ArsR_DNA-bd_dom"/>
</dbReference>
<accession>A0ABS6JUF5</accession>
<feature type="domain" description="HTH deoR-type" evidence="4">
    <location>
        <begin position="5"/>
        <end position="65"/>
    </location>
</feature>
<dbReference type="SUPFAM" id="SSF46785">
    <property type="entry name" value="Winged helix' DNA-binding domain"/>
    <property type="match status" value="1"/>
</dbReference>
<comment type="caution">
    <text evidence="5">The sequence shown here is derived from an EMBL/GenBank/DDBJ whole genome shotgun (WGS) entry which is preliminary data.</text>
</comment>
<gene>
    <name evidence="5" type="ORF">KS407_11870</name>
</gene>
<keyword evidence="2" id="KW-0238">DNA-binding</keyword>
<dbReference type="PROSITE" id="PS51000">
    <property type="entry name" value="HTH_DEOR_2"/>
    <property type="match status" value="1"/>
</dbReference>
<proteinExistence type="predicted"/>
<evidence type="ECO:0000256" key="1">
    <source>
        <dbReference type="ARBA" id="ARBA00023015"/>
    </source>
</evidence>
<evidence type="ECO:0000313" key="5">
    <source>
        <dbReference type="EMBL" id="MBU9722133.1"/>
    </source>
</evidence>
<dbReference type="CDD" id="cd00090">
    <property type="entry name" value="HTH_ARSR"/>
    <property type="match status" value="1"/>
</dbReference>
<protein>
    <submittedName>
        <fullName evidence="5">ArsR family transcriptional regulator</fullName>
    </submittedName>
</protein>
<dbReference type="RefSeq" id="WP_088076375.1">
    <property type="nucleotide sequence ID" value="NZ_JAHQCR010000050.1"/>
</dbReference>
<dbReference type="EMBL" id="JAHQCR010000050">
    <property type="protein sequence ID" value="MBU9722133.1"/>
    <property type="molecule type" value="Genomic_DNA"/>
</dbReference>
<reference evidence="5 6" key="1">
    <citation type="submission" date="2021-06" db="EMBL/GenBank/DDBJ databases">
        <title>Bacillus sp. RD4P76, an endophyte from a halophyte.</title>
        <authorList>
            <person name="Sun J.-Q."/>
        </authorList>
    </citation>
    <scope>NUCLEOTIDE SEQUENCE [LARGE SCALE GENOMIC DNA]</scope>
    <source>
        <strain evidence="5 6">JCM 17098</strain>
    </source>
</reference>